<evidence type="ECO:0000256" key="1">
    <source>
        <dbReference type="ARBA" id="ARBA00022737"/>
    </source>
</evidence>
<organism evidence="6 7">
    <name type="scientific">Absidia repens</name>
    <dbReference type="NCBI Taxonomy" id="90262"/>
    <lineage>
        <taxon>Eukaryota</taxon>
        <taxon>Fungi</taxon>
        <taxon>Fungi incertae sedis</taxon>
        <taxon>Mucoromycota</taxon>
        <taxon>Mucoromycotina</taxon>
        <taxon>Mucoromycetes</taxon>
        <taxon>Mucorales</taxon>
        <taxon>Cunninghamellaceae</taxon>
        <taxon>Absidia</taxon>
    </lineage>
</organism>
<dbReference type="InterPro" id="IPR012677">
    <property type="entry name" value="Nucleotide-bd_a/b_plait_sf"/>
</dbReference>
<keyword evidence="2 3" id="KW-0694">RNA-binding</keyword>
<feature type="compositionally biased region" description="Low complexity" evidence="4">
    <location>
        <begin position="8"/>
        <end position="23"/>
    </location>
</feature>
<evidence type="ECO:0000256" key="2">
    <source>
        <dbReference type="ARBA" id="ARBA00022884"/>
    </source>
</evidence>
<dbReference type="PANTHER" id="PTHR14089:SF8">
    <property type="entry name" value="RNA-BINDING PROTEIN MRN1"/>
    <property type="match status" value="1"/>
</dbReference>
<dbReference type="GO" id="GO:0010468">
    <property type="term" value="P:regulation of gene expression"/>
    <property type="evidence" value="ECO:0007669"/>
    <property type="project" value="UniProtKB-ARBA"/>
</dbReference>
<feature type="domain" description="RRM" evidence="5">
    <location>
        <begin position="530"/>
        <end position="603"/>
    </location>
</feature>
<keyword evidence="7" id="KW-1185">Reference proteome</keyword>
<feature type="region of interest" description="Disordered" evidence="4">
    <location>
        <begin position="364"/>
        <end position="385"/>
    </location>
</feature>
<comment type="caution">
    <text evidence="6">The sequence shown here is derived from an EMBL/GenBank/DDBJ whole genome shotgun (WGS) entry which is preliminary data.</text>
</comment>
<accession>A0A1X2ICL6</accession>
<dbReference type="Pfam" id="PF00076">
    <property type="entry name" value="RRM_1"/>
    <property type="match status" value="2"/>
</dbReference>
<dbReference type="OrthoDB" id="6407164at2759"/>
<dbReference type="SMART" id="SM00360">
    <property type="entry name" value="RRM"/>
    <property type="match status" value="4"/>
</dbReference>
<dbReference type="Gene3D" id="3.30.70.330">
    <property type="match status" value="3"/>
</dbReference>
<dbReference type="GO" id="GO:0003729">
    <property type="term" value="F:mRNA binding"/>
    <property type="evidence" value="ECO:0007669"/>
    <property type="project" value="TreeGrafter"/>
</dbReference>
<feature type="domain" description="RRM" evidence="5">
    <location>
        <begin position="229"/>
        <end position="302"/>
    </location>
</feature>
<sequence>MSLMEQHPSSIPTVSSESQSSVTEVKDVANSSNPLSDDIQPHYNTPNSTKMTMNRTYSPVPGAHGSGTLYSPSFYNQLSTGMHHQTATLPSPPFIHNAAGAPSSSTSNLPYSNHYQHYPGAPNLPLTSLLPAPSHRAMRTVYLGNLAPDTQISDILDQIRSGVLETVRPLPEKNCVFLTFVDAGATAHFYHQGFRRLLTIKGMEFKLGWGKPSDLPTNIGLALQHGASRNVFLGSLDENVSEDVIREDLKRFGTIEHVRLLREKKIAFVHFLSIANAIKCVNNLPNEDEWQNRRISYGRDRCFPNVINTTAAAMVYTNASTQPPLPQPYHHPIHVQHDAYHVRYSPSFAYDPYTGATIESYVTTPSPPQVHHHHHHHHQPTVPSTNTAHVIPSPLTPALAPSMHGNMTAATATAAAAIYHHHSSQSGKGSTNLLTGVSNRTIYLGNIHPDTTCEDICNVVRGGILSQIRYMVDKHIAFLVFVDPMQALQFFNQSNYYGMVIKSRQLKIGWGKPCSLSGNVIQAVHNGGSRNVYLGNMEGDESMSEEKLKQDFSEYGDIELVNTLKEKNCAFINFTSIAAAIRAIEGIRTKEEYKRFRINYGKDRCGNPPRSSPSLPKSTSELMETTTTTTSSSSTSTTNSVTTPPSTRSNITHTVLPSNEDDLLGLDGSDATVVNTNGLEMTSAAFTSNDSHTVDPLTDLVTDLSRPDLVTNAALN</sequence>
<dbReference type="InterPro" id="IPR000504">
    <property type="entry name" value="RRM_dom"/>
</dbReference>
<gene>
    <name evidence="6" type="ORF">BCR42DRAFT_493262</name>
</gene>
<dbReference type="SUPFAM" id="SSF54928">
    <property type="entry name" value="RNA-binding domain, RBD"/>
    <property type="match status" value="3"/>
</dbReference>
<keyword evidence="1" id="KW-0677">Repeat</keyword>
<feature type="compositionally biased region" description="Low complexity" evidence="4">
    <location>
        <begin position="618"/>
        <end position="649"/>
    </location>
</feature>
<evidence type="ECO:0000259" key="5">
    <source>
        <dbReference type="PROSITE" id="PS50102"/>
    </source>
</evidence>
<dbReference type="PANTHER" id="PTHR14089">
    <property type="entry name" value="PRE-MRNA-SPLICING FACTOR RBM22"/>
    <property type="match status" value="1"/>
</dbReference>
<reference evidence="6 7" key="1">
    <citation type="submission" date="2016-07" db="EMBL/GenBank/DDBJ databases">
        <title>Pervasive Adenine N6-methylation of Active Genes in Fungi.</title>
        <authorList>
            <consortium name="DOE Joint Genome Institute"/>
            <person name="Mondo S.J."/>
            <person name="Dannebaum R.O."/>
            <person name="Kuo R.C."/>
            <person name="Labutti K."/>
            <person name="Haridas S."/>
            <person name="Kuo A."/>
            <person name="Salamov A."/>
            <person name="Ahrendt S.R."/>
            <person name="Lipzen A."/>
            <person name="Sullivan W."/>
            <person name="Andreopoulos W.B."/>
            <person name="Clum A."/>
            <person name="Lindquist E."/>
            <person name="Daum C."/>
            <person name="Ramamoorthy G.K."/>
            <person name="Gryganskyi A."/>
            <person name="Culley D."/>
            <person name="Magnuson J.K."/>
            <person name="James T.Y."/>
            <person name="O'Malley M.A."/>
            <person name="Stajich J.E."/>
            <person name="Spatafora J.W."/>
            <person name="Visel A."/>
            <person name="Grigoriev I.V."/>
        </authorList>
    </citation>
    <scope>NUCLEOTIDE SEQUENCE [LARGE SCALE GENOMIC DNA]</scope>
    <source>
        <strain evidence="6 7">NRRL 1336</strain>
    </source>
</reference>
<evidence type="ECO:0000256" key="3">
    <source>
        <dbReference type="PROSITE-ProRule" id="PRU00176"/>
    </source>
</evidence>
<dbReference type="FunFam" id="3.30.70.330:FF:000120">
    <property type="entry name" value="Negative regulator of differentiation 1"/>
    <property type="match status" value="2"/>
</dbReference>
<evidence type="ECO:0000313" key="6">
    <source>
        <dbReference type="EMBL" id="ORZ13192.1"/>
    </source>
</evidence>
<dbReference type="AlphaFoldDB" id="A0A1X2ICL6"/>
<dbReference type="InterPro" id="IPR039171">
    <property type="entry name" value="Cwc2/Slt11"/>
</dbReference>
<feature type="compositionally biased region" description="Basic residues" evidence="4">
    <location>
        <begin position="370"/>
        <end position="379"/>
    </location>
</feature>
<dbReference type="GO" id="GO:0000398">
    <property type="term" value="P:mRNA splicing, via spliceosome"/>
    <property type="evidence" value="ECO:0007669"/>
    <property type="project" value="TreeGrafter"/>
</dbReference>
<feature type="region of interest" description="Disordered" evidence="4">
    <location>
        <begin position="600"/>
        <end position="654"/>
    </location>
</feature>
<protein>
    <recommendedName>
        <fullName evidence="5">RRM domain-containing protein</fullName>
    </recommendedName>
</protein>
<dbReference type="EMBL" id="MCGE01000017">
    <property type="protein sequence ID" value="ORZ13192.1"/>
    <property type="molecule type" value="Genomic_DNA"/>
</dbReference>
<dbReference type="PROSITE" id="PS50102">
    <property type="entry name" value="RRM"/>
    <property type="match status" value="3"/>
</dbReference>
<proteinExistence type="predicted"/>
<feature type="region of interest" description="Disordered" evidence="4">
    <location>
        <begin position="1"/>
        <end position="63"/>
    </location>
</feature>
<dbReference type="Proteomes" id="UP000193560">
    <property type="component" value="Unassembled WGS sequence"/>
</dbReference>
<feature type="compositionally biased region" description="Polar residues" evidence="4">
    <location>
        <begin position="42"/>
        <end position="57"/>
    </location>
</feature>
<dbReference type="GO" id="GO:0010494">
    <property type="term" value="C:cytoplasmic stress granule"/>
    <property type="evidence" value="ECO:0007669"/>
    <property type="project" value="TreeGrafter"/>
</dbReference>
<feature type="domain" description="RRM" evidence="5">
    <location>
        <begin position="440"/>
        <end position="513"/>
    </location>
</feature>
<dbReference type="FunFam" id="3.30.70.330:FF:000400">
    <property type="entry name" value="Negative regulator of differentiation 1"/>
    <property type="match status" value="1"/>
</dbReference>
<evidence type="ECO:0000256" key="4">
    <source>
        <dbReference type="SAM" id="MobiDB-lite"/>
    </source>
</evidence>
<name>A0A1X2ICL6_9FUNG</name>
<dbReference type="STRING" id="90262.A0A1X2ICL6"/>
<evidence type="ECO:0000313" key="7">
    <source>
        <dbReference type="Proteomes" id="UP000193560"/>
    </source>
</evidence>
<dbReference type="InterPro" id="IPR035979">
    <property type="entry name" value="RBD_domain_sf"/>
</dbReference>